<sequence length="431" mass="47374">MKLLKIFLVFTIIFLVGCKGDVEQNDVGEPANEEQQQVDNAIEPNGEEEEDEEEIDPLAEMLNAMSLEEKVAQLFVLELGSINNGVQLTEMNDTAAAFLGEFPIGGVIFFQNNVVNVEQTSSFIKDLQGVSDIPLFVSVDEEGGIVSRIGNNVNMNATVLPSHNQIGRTEDPEYAFKVGQILGRELKALGFNMNFAPVADVNTNPNNPIIGNRAFGSEPESVAEMVASMVEGMQEEGVSAVIKHFPGHGDTSTDTHVGSTYVEHDIDRLKEIEWVPFQAGIEAGVYGIMTAHIQLPNVVENNLPATMSKDIITDLLREELEFDGLIITDALNMGAISNNFSMAEAAIEAILAGCDILLMPIPFIEAYNGVLEAIENGVITEERIDESVMRIFKVKDELGLFDEEDEKINLEEVLGSEEHKKVVEEIFEKIR</sequence>
<evidence type="ECO:0000313" key="9">
    <source>
        <dbReference type="Proteomes" id="UP000294902"/>
    </source>
</evidence>
<dbReference type="InterPro" id="IPR050226">
    <property type="entry name" value="NagZ_Beta-hexosaminidase"/>
</dbReference>
<feature type="region of interest" description="Disordered" evidence="6">
    <location>
        <begin position="26"/>
        <end position="53"/>
    </location>
</feature>
<evidence type="ECO:0000256" key="4">
    <source>
        <dbReference type="ARBA" id="ARBA00022801"/>
    </source>
</evidence>
<keyword evidence="4" id="KW-0378">Hydrolase</keyword>
<evidence type="ECO:0000256" key="1">
    <source>
        <dbReference type="ARBA" id="ARBA00001231"/>
    </source>
</evidence>
<dbReference type="EC" id="3.2.1.52" evidence="3"/>
<dbReference type="PANTHER" id="PTHR30480:SF13">
    <property type="entry name" value="BETA-HEXOSAMINIDASE"/>
    <property type="match status" value="1"/>
</dbReference>
<dbReference type="InterPro" id="IPR036962">
    <property type="entry name" value="Glyco_hydro_3_N_sf"/>
</dbReference>
<comment type="similarity">
    <text evidence="2">Belongs to the glycosyl hydrolase 3 family.</text>
</comment>
<evidence type="ECO:0000256" key="5">
    <source>
        <dbReference type="ARBA" id="ARBA00023295"/>
    </source>
</evidence>
<dbReference type="Pfam" id="PF00933">
    <property type="entry name" value="Glyco_hydro_3"/>
    <property type="match status" value="1"/>
</dbReference>
<comment type="catalytic activity">
    <reaction evidence="1">
        <text>Hydrolysis of terminal non-reducing N-acetyl-D-hexosamine residues in N-acetyl-beta-D-hexosaminides.</text>
        <dbReference type="EC" id="3.2.1.52"/>
    </reaction>
</comment>
<dbReference type="GO" id="GO:0004563">
    <property type="term" value="F:beta-N-acetylhexosaminidase activity"/>
    <property type="evidence" value="ECO:0007669"/>
    <property type="project" value="UniProtKB-EC"/>
</dbReference>
<dbReference type="PROSITE" id="PS51257">
    <property type="entry name" value="PROKAR_LIPOPROTEIN"/>
    <property type="match status" value="1"/>
</dbReference>
<dbReference type="InterPro" id="IPR019800">
    <property type="entry name" value="Glyco_hydro_3_AS"/>
</dbReference>
<dbReference type="Proteomes" id="UP000294902">
    <property type="component" value="Unassembled WGS sequence"/>
</dbReference>
<dbReference type="AlphaFoldDB" id="A0A4R3MMY8"/>
<dbReference type="OrthoDB" id="9805821at2"/>
<protein>
    <recommendedName>
        <fullName evidence="3">beta-N-acetylhexosaminidase</fullName>
        <ecNumber evidence="3">3.2.1.52</ecNumber>
    </recommendedName>
</protein>
<dbReference type="EMBL" id="SMAL01000002">
    <property type="protein sequence ID" value="TCT16353.1"/>
    <property type="molecule type" value="Genomic_DNA"/>
</dbReference>
<evidence type="ECO:0000256" key="3">
    <source>
        <dbReference type="ARBA" id="ARBA00012663"/>
    </source>
</evidence>
<dbReference type="SUPFAM" id="SSF51445">
    <property type="entry name" value="(Trans)glycosidases"/>
    <property type="match status" value="1"/>
</dbReference>
<dbReference type="PROSITE" id="PS00775">
    <property type="entry name" value="GLYCOSYL_HYDROL_F3"/>
    <property type="match status" value="1"/>
</dbReference>
<feature type="domain" description="Glycoside hydrolase family 3 N-terminal" evidence="7">
    <location>
        <begin position="67"/>
        <end position="393"/>
    </location>
</feature>
<accession>A0A4R3MMY8</accession>
<evidence type="ECO:0000256" key="2">
    <source>
        <dbReference type="ARBA" id="ARBA00005336"/>
    </source>
</evidence>
<keyword evidence="9" id="KW-1185">Reference proteome</keyword>
<dbReference type="GO" id="GO:0005975">
    <property type="term" value="P:carbohydrate metabolic process"/>
    <property type="evidence" value="ECO:0007669"/>
    <property type="project" value="InterPro"/>
</dbReference>
<name>A0A4R3MMY8_9FIRM</name>
<dbReference type="InterPro" id="IPR017853">
    <property type="entry name" value="GH"/>
</dbReference>
<proteinExistence type="inferred from homology"/>
<evidence type="ECO:0000313" key="8">
    <source>
        <dbReference type="EMBL" id="TCT16353.1"/>
    </source>
</evidence>
<dbReference type="PANTHER" id="PTHR30480">
    <property type="entry name" value="BETA-HEXOSAMINIDASE-RELATED"/>
    <property type="match status" value="1"/>
</dbReference>
<evidence type="ECO:0000256" key="6">
    <source>
        <dbReference type="SAM" id="MobiDB-lite"/>
    </source>
</evidence>
<dbReference type="Gene3D" id="3.20.20.300">
    <property type="entry name" value="Glycoside hydrolase, family 3, N-terminal domain"/>
    <property type="match status" value="1"/>
</dbReference>
<dbReference type="GO" id="GO:0009254">
    <property type="term" value="P:peptidoglycan turnover"/>
    <property type="evidence" value="ECO:0007669"/>
    <property type="project" value="TreeGrafter"/>
</dbReference>
<dbReference type="InterPro" id="IPR001764">
    <property type="entry name" value="Glyco_hydro_3_N"/>
</dbReference>
<evidence type="ECO:0000259" key="7">
    <source>
        <dbReference type="Pfam" id="PF00933"/>
    </source>
</evidence>
<dbReference type="RefSeq" id="WP_132250687.1">
    <property type="nucleotide sequence ID" value="NZ_SMAL01000002.1"/>
</dbReference>
<gene>
    <name evidence="8" type="ORF">EDC18_102371</name>
</gene>
<comment type="caution">
    <text evidence="8">The sequence shown here is derived from an EMBL/GenBank/DDBJ whole genome shotgun (WGS) entry which is preliminary data.</text>
</comment>
<keyword evidence="5" id="KW-0326">Glycosidase</keyword>
<reference evidence="8 9" key="1">
    <citation type="submission" date="2019-03" db="EMBL/GenBank/DDBJ databases">
        <title>Genomic Encyclopedia of Type Strains, Phase IV (KMG-IV): sequencing the most valuable type-strain genomes for metagenomic binning, comparative biology and taxonomic classification.</title>
        <authorList>
            <person name="Goeker M."/>
        </authorList>
    </citation>
    <scope>NUCLEOTIDE SEQUENCE [LARGE SCALE GENOMIC DNA]</scope>
    <source>
        <strain evidence="8 9">DSM 24629</strain>
    </source>
</reference>
<organism evidence="8 9">
    <name type="scientific">Natranaerovirga pectinivora</name>
    <dbReference type="NCBI Taxonomy" id="682400"/>
    <lineage>
        <taxon>Bacteria</taxon>
        <taxon>Bacillati</taxon>
        <taxon>Bacillota</taxon>
        <taxon>Clostridia</taxon>
        <taxon>Lachnospirales</taxon>
        <taxon>Natranaerovirgaceae</taxon>
        <taxon>Natranaerovirga</taxon>
    </lineage>
</organism>